<evidence type="ECO:0000259" key="2">
    <source>
        <dbReference type="SMART" id="SM00867"/>
    </source>
</evidence>
<dbReference type="SUPFAM" id="SSF101874">
    <property type="entry name" value="YceI-like"/>
    <property type="match status" value="1"/>
</dbReference>
<feature type="domain" description="Lipid/polyisoprenoid-binding YceI-like" evidence="2">
    <location>
        <begin position="3"/>
        <end position="172"/>
    </location>
</feature>
<dbReference type="InterPro" id="IPR007372">
    <property type="entry name" value="Lipid/polyisoprenoid-bd_YceI"/>
</dbReference>
<sequence length="177" mass="19504">MVKWNIDGSHTSVGFEVKHMMVSKVRGRFGEFTGTIDGDPADLANCTITFDIDVRSIDTSNEDRDNHLRSPDFFEVDKYPKINFASKKIVQTAEDEFDIIGDITMKGVTKEITFAAEFEGKAVDPWGQEVAGFAVRGALNRKDFGLTWNQALEAGGVLVGDKIKISIDVEANPAKEA</sequence>
<dbReference type="Gene3D" id="2.40.128.110">
    <property type="entry name" value="Lipid/polyisoprenoid-binding, YceI-like"/>
    <property type="match status" value="1"/>
</dbReference>
<reference evidence="3" key="2">
    <citation type="submission" date="2021-04" db="EMBL/GenBank/DDBJ databases">
        <authorList>
            <person name="Gilroy R."/>
        </authorList>
    </citation>
    <scope>NUCLEOTIDE SEQUENCE</scope>
    <source>
        <strain evidence="3">CHK169-2315</strain>
    </source>
</reference>
<name>A0A9D1PK18_9BACI</name>
<evidence type="ECO:0000256" key="1">
    <source>
        <dbReference type="ARBA" id="ARBA00008812"/>
    </source>
</evidence>
<proteinExistence type="inferred from homology"/>
<protein>
    <submittedName>
        <fullName evidence="3">YceI family protein</fullName>
    </submittedName>
</protein>
<dbReference type="EMBL" id="DXHX01000028">
    <property type="protein sequence ID" value="HIV73846.1"/>
    <property type="molecule type" value="Genomic_DNA"/>
</dbReference>
<evidence type="ECO:0000313" key="4">
    <source>
        <dbReference type="Proteomes" id="UP000823937"/>
    </source>
</evidence>
<reference evidence="3" key="1">
    <citation type="journal article" date="2021" name="PeerJ">
        <title>Extensive microbial diversity within the chicken gut microbiome revealed by metagenomics and culture.</title>
        <authorList>
            <person name="Gilroy R."/>
            <person name="Ravi A."/>
            <person name="Getino M."/>
            <person name="Pursley I."/>
            <person name="Horton D.L."/>
            <person name="Alikhan N.F."/>
            <person name="Baker D."/>
            <person name="Gharbi K."/>
            <person name="Hall N."/>
            <person name="Watson M."/>
            <person name="Adriaenssens E.M."/>
            <person name="Foster-Nyarko E."/>
            <person name="Jarju S."/>
            <person name="Secka A."/>
            <person name="Antonio M."/>
            <person name="Oren A."/>
            <person name="Chaudhuri R.R."/>
            <person name="La Ragione R."/>
            <person name="Hildebrand F."/>
            <person name="Pallen M.J."/>
        </authorList>
    </citation>
    <scope>NUCLEOTIDE SEQUENCE</scope>
    <source>
        <strain evidence="3">CHK169-2315</strain>
    </source>
</reference>
<comment type="caution">
    <text evidence="3">The sequence shown here is derived from an EMBL/GenBank/DDBJ whole genome shotgun (WGS) entry which is preliminary data.</text>
</comment>
<dbReference type="AlphaFoldDB" id="A0A9D1PK18"/>
<dbReference type="Proteomes" id="UP000823937">
    <property type="component" value="Unassembled WGS sequence"/>
</dbReference>
<gene>
    <name evidence="3" type="ORF">H9895_02055</name>
</gene>
<dbReference type="Pfam" id="PF04264">
    <property type="entry name" value="YceI"/>
    <property type="match status" value="1"/>
</dbReference>
<accession>A0A9D1PK18</accession>
<organism evidence="3 4">
    <name type="scientific">Candidatus Pseudogracilibacillus intestinigallinarum</name>
    <dbReference type="NCBI Taxonomy" id="2838742"/>
    <lineage>
        <taxon>Bacteria</taxon>
        <taxon>Bacillati</taxon>
        <taxon>Bacillota</taxon>
        <taxon>Bacilli</taxon>
        <taxon>Bacillales</taxon>
        <taxon>Bacillaceae</taxon>
        <taxon>Pseudogracilibacillus</taxon>
    </lineage>
</organism>
<evidence type="ECO:0000313" key="3">
    <source>
        <dbReference type="EMBL" id="HIV73846.1"/>
    </source>
</evidence>
<dbReference type="PANTHER" id="PTHR34406">
    <property type="entry name" value="PROTEIN YCEI"/>
    <property type="match status" value="1"/>
</dbReference>
<dbReference type="InterPro" id="IPR036761">
    <property type="entry name" value="TTHA0802/YceI-like_sf"/>
</dbReference>
<dbReference type="SMART" id="SM00867">
    <property type="entry name" value="YceI"/>
    <property type="match status" value="1"/>
</dbReference>
<dbReference type="PANTHER" id="PTHR34406:SF1">
    <property type="entry name" value="PROTEIN YCEI"/>
    <property type="match status" value="1"/>
</dbReference>
<comment type="similarity">
    <text evidence="1">Belongs to the UPF0312 family.</text>
</comment>